<evidence type="ECO:0000313" key="1">
    <source>
        <dbReference type="EMBL" id="MDS1114300.1"/>
    </source>
</evidence>
<protein>
    <submittedName>
        <fullName evidence="2">Uncharacterized protein</fullName>
    </submittedName>
</protein>
<evidence type="ECO:0000313" key="2">
    <source>
        <dbReference type="EMBL" id="SDU48151.1"/>
    </source>
</evidence>
<dbReference type="Proteomes" id="UP000183180">
    <property type="component" value="Unassembled WGS sequence"/>
</dbReference>
<proteinExistence type="predicted"/>
<dbReference type="STRING" id="158898.SAMN04488548_1341483"/>
<dbReference type="OrthoDB" id="4380191at2"/>
<reference evidence="1 4" key="2">
    <citation type="submission" date="2023-08" db="EMBL/GenBank/DDBJ databases">
        <title>Bioegradation of LLDPE and BLDPE plastic by marine bacteria from coast plastic debris.</title>
        <authorList>
            <person name="Rong Z."/>
        </authorList>
    </citation>
    <scope>NUCLEOTIDE SEQUENCE [LARGE SCALE GENOMIC DNA]</scope>
    <source>
        <strain evidence="1 4">Z-2</strain>
    </source>
</reference>
<dbReference type="EMBL" id="JAVLUS010000008">
    <property type="protein sequence ID" value="MDS1114300.1"/>
    <property type="molecule type" value="Genomic_DNA"/>
</dbReference>
<evidence type="ECO:0000313" key="3">
    <source>
        <dbReference type="Proteomes" id="UP000183180"/>
    </source>
</evidence>
<keyword evidence="4" id="KW-1185">Reference proteome</keyword>
<name>A0A1H2IVX9_9ACTN</name>
<dbReference type="RefSeq" id="WP_074849899.1">
    <property type="nucleotide sequence ID" value="NZ_FNLM01000034.1"/>
</dbReference>
<sequence length="133" mass="14224">MLLTVTFTLLLAALVVVLVVQWQRGRSPRTMSAGKASQYVQGTLTIVGVSDNQTDPQSATDKNGQRFYTITGTIVGPETNPTEVYGTLVLGPDDPWPQVGDDLPVIYKPQKAVTSWQFGVLPDPQPPAGPGGM</sequence>
<dbReference type="Proteomes" id="UP001265083">
    <property type="component" value="Unassembled WGS sequence"/>
</dbReference>
<gene>
    <name evidence="1" type="ORF">RD149_11025</name>
    <name evidence="2" type="ORF">SAMN04488548_1341483</name>
</gene>
<dbReference type="EMBL" id="FNLM01000034">
    <property type="protein sequence ID" value="SDU48151.1"/>
    <property type="molecule type" value="Genomic_DNA"/>
</dbReference>
<organism evidence="2 3">
    <name type="scientific">Gordonia westfalica</name>
    <dbReference type="NCBI Taxonomy" id="158898"/>
    <lineage>
        <taxon>Bacteria</taxon>
        <taxon>Bacillati</taxon>
        <taxon>Actinomycetota</taxon>
        <taxon>Actinomycetes</taxon>
        <taxon>Mycobacteriales</taxon>
        <taxon>Gordoniaceae</taxon>
        <taxon>Gordonia</taxon>
    </lineage>
</organism>
<accession>A0A1H2IVX9</accession>
<reference evidence="2 3" key="1">
    <citation type="submission" date="2016-10" db="EMBL/GenBank/DDBJ databases">
        <authorList>
            <person name="de Groot N.N."/>
        </authorList>
    </citation>
    <scope>NUCLEOTIDE SEQUENCE [LARGE SCALE GENOMIC DNA]</scope>
    <source>
        <strain evidence="2 3">DSM 44215</strain>
    </source>
</reference>
<evidence type="ECO:0000313" key="4">
    <source>
        <dbReference type="Proteomes" id="UP001265083"/>
    </source>
</evidence>
<dbReference type="AlphaFoldDB" id="A0A1H2IVX9"/>